<reference evidence="9" key="3">
    <citation type="submission" date="2022-01" db="UniProtKB">
        <authorList>
            <consortium name="EnsemblPlants"/>
        </authorList>
    </citation>
    <scope>IDENTIFICATION</scope>
    <source>
        <strain evidence="9">subsp. vulgare</strain>
    </source>
</reference>
<evidence type="ECO:0000256" key="7">
    <source>
        <dbReference type="SAM" id="MobiDB-lite"/>
    </source>
</evidence>
<feature type="compositionally biased region" description="Polar residues" evidence="7">
    <location>
        <begin position="404"/>
        <end position="417"/>
    </location>
</feature>
<evidence type="ECO:0000256" key="3">
    <source>
        <dbReference type="ARBA" id="ARBA00022843"/>
    </source>
</evidence>
<evidence type="ECO:0000256" key="5">
    <source>
        <dbReference type="ARBA" id="ARBA00023163"/>
    </source>
</evidence>
<sequence length="417" mass="44055">MERDFLGAIGHEQQQQQRQRAAAEDDAARKESAYFGGGGVPPMDWSFAGRAGAAPAVMSFRSAAREEQQQQQGELAFSKQQASRVLTPQRSFGAENHGSVQYAAAARAAYGGQPPQQQHAPNGARVIPMSSPFNPNNPMFRVQSSPNLPNGVAAGSPFKQPPFAMNNAVAASTVGVYKSRDMPKPKTAQLTIFYAGSVNVFNNVSAEKAQELMFLASRGSLPAAPSTVTRSPDATFFTPAKLAAPELSPAKQMLPQMPQRVSPPLSGISKPISMVSQAACVPKSASSSNIDSTAPKSSGQLVVPPTSQPSSSTHPVTLASTTAASIMPRAVPQARKASLARFLEKRKERVTTTAPYPSAKSPMESSDTVGSANDNNSKSSSCTEIAFSSNHEESLRLGGRPRNISFSGESPSTKLHI</sequence>
<keyword evidence="2 6" id="KW-1184">Jasmonic acid signaling pathway</keyword>
<dbReference type="GeneID" id="123396079"/>
<evidence type="ECO:0000313" key="10">
    <source>
        <dbReference type="Proteomes" id="UP000011116"/>
    </source>
</evidence>
<dbReference type="KEGG" id="hvg:123396079"/>
<name>A0A8I6YGN2_HORVV</name>
<feature type="region of interest" description="Disordered" evidence="7">
    <location>
        <begin position="1"/>
        <end position="30"/>
    </location>
</feature>
<feature type="compositionally biased region" description="Basic and acidic residues" evidence="7">
    <location>
        <begin position="21"/>
        <end position="30"/>
    </location>
</feature>
<feature type="compositionally biased region" description="Polar residues" evidence="7">
    <location>
        <begin position="363"/>
        <end position="389"/>
    </location>
</feature>
<keyword evidence="6" id="KW-0539">Nucleus</keyword>
<evidence type="ECO:0000256" key="4">
    <source>
        <dbReference type="ARBA" id="ARBA00023015"/>
    </source>
</evidence>
<protein>
    <recommendedName>
        <fullName evidence="6">Protein TIFY</fullName>
    </recommendedName>
    <alternativeName>
        <fullName evidence="6">Jasmonate ZIM domain-containing protein</fullName>
    </alternativeName>
</protein>
<comment type="domain">
    <text evidence="6">The jas domain is required for interaction with COI1.</text>
</comment>
<dbReference type="Pfam" id="PF09425">
    <property type="entry name" value="Jas_motif"/>
    <property type="match status" value="1"/>
</dbReference>
<dbReference type="GO" id="GO:0009611">
    <property type="term" value="P:response to wounding"/>
    <property type="evidence" value="ECO:0000318"/>
    <property type="project" value="GO_Central"/>
</dbReference>
<comment type="subcellular location">
    <subcellularLocation>
        <location evidence="6">Nucleus</location>
    </subcellularLocation>
</comment>
<organism evidence="9 10">
    <name type="scientific">Hordeum vulgare subsp. vulgare</name>
    <name type="common">Domesticated barley</name>
    <dbReference type="NCBI Taxonomy" id="112509"/>
    <lineage>
        <taxon>Eukaryota</taxon>
        <taxon>Viridiplantae</taxon>
        <taxon>Streptophyta</taxon>
        <taxon>Embryophyta</taxon>
        <taxon>Tracheophyta</taxon>
        <taxon>Spermatophyta</taxon>
        <taxon>Magnoliopsida</taxon>
        <taxon>Liliopsida</taxon>
        <taxon>Poales</taxon>
        <taxon>Poaceae</taxon>
        <taxon>BOP clade</taxon>
        <taxon>Pooideae</taxon>
        <taxon>Triticodae</taxon>
        <taxon>Triticeae</taxon>
        <taxon>Hordeinae</taxon>
        <taxon>Hordeum</taxon>
    </lineage>
</organism>
<feature type="region of interest" description="Disordered" evidence="7">
    <location>
        <begin position="348"/>
        <end position="417"/>
    </location>
</feature>
<dbReference type="AlphaFoldDB" id="A0A8I6YGN2"/>
<reference evidence="10" key="1">
    <citation type="journal article" date="2012" name="Nature">
        <title>A physical, genetic and functional sequence assembly of the barley genome.</title>
        <authorList>
            <consortium name="The International Barley Genome Sequencing Consortium"/>
            <person name="Mayer K.F."/>
            <person name="Waugh R."/>
            <person name="Brown J.W."/>
            <person name="Schulman A."/>
            <person name="Langridge P."/>
            <person name="Platzer M."/>
            <person name="Fincher G.B."/>
            <person name="Muehlbauer G.J."/>
            <person name="Sato K."/>
            <person name="Close T.J."/>
            <person name="Wise R.P."/>
            <person name="Stein N."/>
        </authorList>
    </citation>
    <scope>NUCLEOTIDE SEQUENCE [LARGE SCALE GENOMIC DNA]</scope>
    <source>
        <strain evidence="10">cv. Morex</strain>
    </source>
</reference>
<dbReference type="Gramene" id="HORVU.MOREX.r3.5HG0479120.2">
    <property type="protein sequence ID" value="HORVU.MOREX.r3.5HG0479120.2"/>
    <property type="gene ID" value="HORVU.MOREX.r3.5HG0479120"/>
</dbReference>
<keyword evidence="5" id="KW-0804">Transcription</keyword>
<dbReference type="PROSITE" id="PS51320">
    <property type="entry name" value="TIFY"/>
    <property type="match status" value="1"/>
</dbReference>
<dbReference type="PANTHER" id="PTHR33077">
    <property type="entry name" value="PROTEIN TIFY 4A-RELATED-RELATED"/>
    <property type="match status" value="1"/>
</dbReference>
<proteinExistence type="inferred from homology"/>
<dbReference type="GO" id="GO:2000022">
    <property type="term" value="P:regulation of jasmonic acid mediated signaling pathway"/>
    <property type="evidence" value="ECO:0000318"/>
    <property type="project" value="GO_Central"/>
</dbReference>
<evidence type="ECO:0000313" key="9">
    <source>
        <dbReference type="EnsemblPlants" id="HORVU.MOREX.r3.5HG0479120.2"/>
    </source>
</evidence>
<gene>
    <name evidence="9" type="primary">LOC123396079</name>
</gene>
<dbReference type="GO" id="GO:0031347">
    <property type="term" value="P:regulation of defense response"/>
    <property type="evidence" value="ECO:0000318"/>
    <property type="project" value="GO_Central"/>
</dbReference>
<dbReference type="Pfam" id="PF06200">
    <property type="entry name" value="tify"/>
    <property type="match status" value="1"/>
</dbReference>
<feature type="compositionally biased region" description="Polar residues" evidence="7">
    <location>
        <begin position="285"/>
        <end position="300"/>
    </location>
</feature>
<feature type="domain" description="Tify" evidence="8">
    <location>
        <begin position="183"/>
        <end position="218"/>
    </location>
</feature>
<keyword evidence="3" id="KW-0832">Ubl conjugation</keyword>
<dbReference type="SMART" id="SM00979">
    <property type="entry name" value="TIFY"/>
    <property type="match status" value="1"/>
</dbReference>
<dbReference type="RefSeq" id="XP_044947045.1">
    <property type="nucleotide sequence ID" value="XM_045091110.1"/>
</dbReference>
<keyword evidence="4" id="KW-0805">Transcription regulation</keyword>
<evidence type="ECO:0000256" key="6">
    <source>
        <dbReference type="RuleBase" id="RU369065"/>
    </source>
</evidence>
<comment type="function">
    <text evidence="6">Repressor of jasmonate responses.</text>
</comment>
<reference evidence="9" key="2">
    <citation type="submission" date="2020-10" db="EMBL/GenBank/DDBJ databases">
        <authorList>
            <person name="Scholz U."/>
            <person name="Mascher M."/>
            <person name="Fiebig A."/>
        </authorList>
    </citation>
    <scope>NUCLEOTIDE SEQUENCE [LARGE SCALE GENOMIC DNA]</scope>
    <source>
        <strain evidence="9">cv. Morex</strain>
    </source>
</reference>
<keyword evidence="10" id="KW-1185">Reference proteome</keyword>
<dbReference type="OrthoDB" id="1939212at2759"/>
<accession>A0A8I6YGN2</accession>
<feature type="compositionally biased region" description="Low complexity" evidence="7">
    <location>
        <begin position="302"/>
        <end position="317"/>
    </location>
</feature>
<evidence type="ECO:0000256" key="1">
    <source>
        <dbReference type="ARBA" id="ARBA00008614"/>
    </source>
</evidence>
<dbReference type="InterPro" id="IPR018467">
    <property type="entry name" value="CCT_CS"/>
</dbReference>
<evidence type="ECO:0000256" key="2">
    <source>
        <dbReference type="ARBA" id="ARBA00022819"/>
    </source>
</evidence>
<dbReference type="Gramene" id="HORVU.MOREX.r2.5HG0397000.1">
    <property type="protein sequence ID" value="HORVU.MOREX.r2.5HG0397000.1"/>
    <property type="gene ID" value="HORVU.MOREX.r2.5HG0397000"/>
</dbReference>
<dbReference type="GO" id="GO:0005634">
    <property type="term" value="C:nucleus"/>
    <property type="evidence" value="ECO:0000318"/>
    <property type="project" value="GO_Central"/>
</dbReference>
<comment type="similarity">
    <text evidence="1 6">Belongs to the TIFY/JAZ family.</text>
</comment>
<feature type="region of interest" description="Disordered" evidence="7">
    <location>
        <begin position="285"/>
        <end position="317"/>
    </location>
</feature>
<dbReference type="InterPro" id="IPR040390">
    <property type="entry name" value="TIFY/JAZ"/>
</dbReference>
<evidence type="ECO:0000259" key="8">
    <source>
        <dbReference type="PROSITE" id="PS51320"/>
    </source>
</evidence>
<dbReference type="Proteomes" id="UP000011116">
    <property type="component" value="Chromosome 5H"/>
</dbReference>
<dbReference type="InterPro" id="IPR010399">
    <property type="entry name" value="Tify_dom"/>
</dbReference>
<dbReference type="EnsemblPlants" id="HORVU.MOREX.r3.5HG0479120.2">
    <property type="protein sequence ID" value="HORVU.MOREX.r3.5HG0479120.2"/>
    <property type="gene ID" value="HORVU.MOREX.r3.5HG0479120"/>
</dbReference>
<dbReference type="PANTHER" id="PTHR33077:SF155">
    <property type="entry name" value="PROTEIN TIFY 6B"/>
    <property type="match status" value="1"/>
</dbReference>
<dbReference type="SMR" id="A0A8I6YGN2"/>